<evidence type="ECO:0000259" key="4">
    <source>
        <dbReference type="Pfam" id="PF00175"/>
    </source>
</evidence>
<dbReference type="Pfam" id="PF00175">
    <property type="entry name" value="NAD_binding_1"/>
    <property type="match status" value="1"/>
</dbReference>
<protein>
    <recommendedName>
        <fullName evidence="4">Oxidoreductase FAD/NAD(P)-binding domain-containing protein</fullName>
    </recommendedName>
</protein>
<dbReference type="EMBL" id="LKCW01000023">
    <property type="protein sequence ID" value="KPM44112.1"/>
    <property type="molecule type" value="Genomic_DNA"/>
</dbReference>
<evidence type="ECO:0000313" key="6">
    <source>
        <dbReference type="Proteomes" id="UP000050424"/>
    </source>
</evidence>
<dbReference type="GO" id="GO:0010181">
    <property type="term" value="F:FMN binding"/>
    <property type="evidence" value="ECO:0007669"/>
    <property type="project" value="TreeGrafter"/>
</dbReference>
<dbReference type="InterPro" id="IPR001433">
    <property type="entry name" value="OxRdtase_FAD/NAD-bd"/>
</dbReference>
<dbReference type="GO" id="GO:0005829">
    <property type="term" value="C:cytosol"/>
    <property type="evidence" value="ECO:0007669"/>
    <property type="project" value="TreeGrafter"/>
</dbReference>
<feature type="domain" description="Oxidoreductase FAD/NAD(P)-binding" evidence="4">
    <location>
        <begin position="6"/>
        <end position="87"/>
    </location>
</feature>
<dbReference type="InterPro" id="IPR001709">
    <property type="entry name" value="Flavoprot_Pyr_Nucl_cyt_Rdtase"/>
</dbReference>
<organism evidence="5 6">
    <name type="scientific">Neonectria ditissima</name>
    <dbReference type="NCBI Taxonomy" id="78410"/>
    <lineage>
        <taxon>Eukaryota</taxon>
        <taxon>Fungi</taxon>
        <taxon>Dikarya</taxon>
        <taxon>Ascomycota</taxon>
        <taxon>Pezizomycotina</taxon>
        <taxon>Sordariomycetes</taxon>
        <taxon>Hypocreomycetidae</taxon>
        <taxon>Hypocreales</taxon>
        <taxon>Nectriaceae</taxon>
        <taxon>Neonectria</taxon>
    </lineage>
</organism>
<gene>
    <name evidence="5" type="ORF">AK830_g2399</name>
</gene>
<dbReference type="SUPFAM" id="SSF52343">
    <property type="entry name" value="Ferredoxin reductase-like, C-terminal NADP-linked domain"/>
    <property type="match status" value="1"/>
</dbReference>
<keyword evidence="6" id="KW-1185">Reference proteome</keyword>
<dbReference type="GO" id="GO:0050660">
    <property type="term" value="F:flavin adenine dinucleotide binding"/>
    <property type="evidence" value="ECO:0007669"/>
    <property type="project" value="TreeGrafter"/>
</dbReference>
<dbReference type="PANTHER" id="PTHR19384:SF108">
    <property type="entry name" value="NADPH--CYTOCHROME P450 REDUCTASE"/>
    <property type="match status" value="1"/>
</dbReference>
<reference evidence="5 6" key="1">
    <citation type="submission" date="2015-09" db="EMBL/GenBank/DDBJ databases">
        <title>Draft genome of a European isolate of the apple canker pathogen Neonectria ditissima.</title>
        <authorList>
            <person name="Gomez-Cortecero A."/>
            <person name="Harrison R.J."/>
            <person name="Armitage A.D."/>
        </authorList>
    </citation>
    <scope>NUCLEOTIDE SEQUENCE [LARGE SCALE GENOMIC DNA]</scope>
    <source>
        <strain evidence="5 6">R09/05</strain>
    </source>
</reference>
<dbReference type="Gene3D" id="3.40.50.80">
    <property type="entry name" value="Nucleotide-binding domain of ferredoxin-NADP reductase (FNR) module"/>
    <property type="match status" value="1"/>
</dbReference>
<comment type="cofactor">
    <cofactor evidence="1">
        <name>FAD</name>
        <dbReference type="ChEBI" id="CHEBI:57692"/>
    </cofactor>
</comment>
<dbReference type="AlphaFoldDB" id="A0A0P7BU47"/>
<keyword evidence="3" id="KW-0274">FAD</keyword>
<sequence>MGRKIGEMVIFFGCRHADKDYIYRSELEQMESESEGKLRIVTAFSRVPGQKKMYVQDKMHELGSDVSRLLADDATLYICGRASMAREIGKTVSAMVGKEKQLSHSEAQEWAASMKRGRKWQEDVWG</sequence>
<evidence type="ECO:0000313" key="5">
    <source>
        <dbReference type="EMBL" id="KPM44112.1"/>
    </source>
</evidence>
<dbReference type="PANTHER" id="PTHR19384">
    <property type="entry name" value="NITRIC OXIDE SYNTHASE-RELATED"/>
    <property type="match status" value="1"/>
</dbReference>
<dbReference type="OrthoDB" id="5243172at2759"/>
<accession>A0A0P7BU47</accession>
<dbReference type="InterPro" id="IPR039261">
    <property type="entry name" value="FNR_nucleotide-bd"/>
</dbReference>
<dbReference type="Proteomes" id="UP000050424">
    <property type="component" value="Unassembled WGS sequence"/>
</dbReference>
<dbReference type="GO" id="GO:0003958">
    <property type="term" value="F:NADPH-hemoprotein reductase activity"/>
    <property type="evidence" value="ECO:0007669"/>
    <property type="project" value="TreeGrafter"/>
</dbReference>
<keyword evidence="2" id="KW-0285">Flavoprotein</keyword>
<evidence type="ECO:0000256" key="1">
    <source>
        <dbReference type="ARBA" id="ARBA00001974"/>
    </source>
</evidence>
<dbReference type="PRINTS" id="PR00371">
    <property type="entry name" value="FPNCR"/>
</dbReference>
<evidence type="ECO:0000256" key="3">
    <source>
        <dbReference type="ARBA" id="ARBA00022827"/>
    </source>
</evidence>
<evidence type="ECO:0000256" key="2">
    <source>
        <dbReference type="ARBA" id="ARBA00022630"/>
    </source>
</evidence>
<comment type="caution">
    <text evidence="5">The sequence shown here is derived from an EMBL/GenBank/DDBJ whole genome shotgun (WGS) entry which is preliminary data.</text>
</comment>
<proteinExistence type="predicted"/>
<name>A0A0P7BU47_9HYPO</name>
<dbReference type="STRING" id="78410.A0A0P7BU47"/>